<sequence>MIITLIRRPMMILKTNEWGSIIINTKACTGIYSNPTYENPRQTKQLTQDDDSSWDESTPGGDKGDDEMHGHFAGLMYSVG</sequence>
<evidence type="ECO:0000313" key="2">
    <source>
        <dbReference type="EMBL" id="PON47636.1"/>
    </source>
</evidence>
<organism evidence="2 3">
    <name type="scientific">Parasponia andersonii</name>
    <name type="common">Sponia andersonii</name>
    <dbReference type="NCBI Taxonomy" id="3476"/>
    <lineage>
        <taxon>Eukaryota</taxon>
        <taxon>Viridiplantae</taxon>
        <taxon>Streptophyta</taxon>
        <taxon>Embryophyta</taxon>
        <taxon>Tracheophyta</taxon>
        <taxon>Spermatophyta</taxon>
        <taxon>Magnoliopsida</taxon>
        <taxon>eudicotyledons</taxon>
        <taxon>Gunneridae</taxon>
        <taxon>Pentapetalae</taxon>
        <taxon>rosids</taxon>
        <taxon>fabids</taxon>
        <taxon>Rosales</taxon>
        <taxon>Cannabaceae</taxon>
        <taxon>Parasponia</taxon>
    </lineage>
</organism>
<protein>
    <submittedName>
        <fullName evidence="2">Uncharacterized protein</fullName>
    </submittedName>
</protein>
<keyword evidence="3" id="KW-1185">Reference proteome</keyword>
<dbReference type="EMBL" id="JXTB01000291">
    <property type="protein sequence ID" value="PON47636.1"/>
    <property type="molecule type" value="Genomic_DNA"/>
</dbReference>
<evidence type="ECO:0000256" key="1">
    <source>
        <dbReference type="SAM" id="MobiDB-lite"/>
    </source>
</evidence>
<comment type="caution">
    <text evidence="2">The sequence shown here is derived from an EMBL/GenBank/DDBJ whole genome shotgun (WGS) entry which is preliminary data.</text>
</comment>
<dbReference type="Proteomes" id="UP000237105">
    <property type="component" value="Unassembled WGS sequence"/>
</dbReference>
<feature type="compositionally biased region" description="Polar residues" evidence="1">
    <location>
        <begin position="35"/>
        <end position="46"/>
    </location>
</feature>
<feature type="region of interest" description="Disordered" evidence="1">
    <location>
        <begin position="35"/>
        <end position="70"/>
    </location>
</feature>
<proteinExistence type="predicted"/>
<name>A0A2P5BFU7_PARAD</name>
<gene>
    <name evidence="2" type="ORF">PanWU01x14_242570</name>
</gene>
<accession>A0A2P5BFU7</accession>
<reference evidence="3" key="1">
    <citation type="submission" date="2016-06" db="EMBL/GenBank/DDBJ databases">
        <title>Parallel loss of symbiosis genes in relatives of nitrogen-fixing non-legume Parasponia.</title>
        <authorList>
            <person name="Van Velzen R."/>
            <person name="Holmer R."/>
            <person name="Bu F."/>
            <person name="Rutten L."/>
            <person name="Van Zeijl A."/>
            <person name="Liu W."/>
            <person name="Santuari L."/>
            <person name="Cao Q."/>
            <person name="Sharma T."/>
            <person name="Shen D."/>
            <person name="Roswanjaya Y."/>
            <person name="Wardhani T."/>
            <person name="Kalhor M.S."/>
            <person name="Jansen J."/>
            <person name="Van den Hoogen J."/>
            <person name="Gungor B."/>
            <person name="Hartog M."/>
            <person name="Hontelez J."/>
            <person name="Verver J."/>
            <person name="Yang W.-C."/>
            <person name="Schijlen E."/>
            <person name="Repin R."/>
            <person name="Schilthuizen M."/>
            <person name="Schranz E."/>
            <person name="Heidstra R."/>
            <person name="Miyata K."/>
            <person name="Fedorova E."/>
            <person name="Kohlen W."/>
            <person name="Bisseling T."/>
            <person name="Smit S."/>
            <person name="Geurts R."/>
        </authorList>
    </citation>
    <scope>NUCLEOTIDE SEQUENCE [LARGE SCALE GENOMIC DNA]</scope>
    <source>
        <strain evidence="3">cv. WU1-14</strain>
    </source>
</reference>
<dbReference type="AlphaFoldDB" id="A0A2P5BFU7"/>
<evidence type="ECO:0000313" key="3">
    <source>
        <dbReference type="Proteomes" id="UP000237105"/>
    </source>
</evidence>